<proteinExistence type="predicted"/>
<dbReference type="EMBL" id="VSSS01000058">
    <property type="protein sequence ID" value="TYL89722.1"/>
    <property type="molecule type" value="Genomic_DNA"/>
</dbReference>
<dbReference type="AlphaFoldDB" id="A0A5D3K7B2"/>
<gene>
    <name evidence="1" type="ORF">FXB40_34430</name>
</gene>
<dbReference type="Gene3D" id="2.60.120.620">
    <property type="entry name" value="q2cbj1_9rhob like domain"/>
    <property type="match status" value="1"/>
</dbReference>
<reference evidence="1 2" key="1">
    <citation type="submission" date="2019-08" db="EMBL/GenBank/DDBJ databases">
        <title>Bradyrhizobium hipponensis sp. nov., a rhizobium isolated from a Lupinus angustifolius root nodule in Tunisia.</title>
        <authorList>
            <person name="Off K."/>
            <person name="Rejili M."/>
            <person name="Mars M."/>
            <person name="Brachmann A."/>
            <person name="Marin M."/>
        </authorList>
    </citation>
    <scope>NUCLEOTIDE SEQUENCE [LARGE SCALE GENOMIC DNA]</scope>
    <source>
        <strain evidence="1 2">CTAW71</strain>
    </source>
</reference>
<protein>
    <submittedName>
        <fullName evidence="1">Phytanoyl-CoA dioxygenase</fullName>
    </submittedName>
</protein>
<keyword evidence="1" id="KW-0560">Oxidoreductase</keyword>
<keyword evidence="2" id="KW-1185">Reference proteome</keyword>
<dbReference type="GO" id="GO:0016706">
    <property type="term" value="F:2-oxoglutarate-dependent dioxygenase activity"/>
    <property type="evidence" value="ECO:0007669"/>
    <property type="project" value="UniProtKB-ARBA"/>
</dbReference>
<sequence>MSHCLTPTRVAPLAADQAAMLMRDGYLLLRGAVPEDWREALRAAFDAGVGTGDQWAVPRGTGWRHALVDLDPTVQRTCRLPPLLAAAAGILAGPFFLAQVEGREPLRDGGHQPLHRDGVGTNAVAALVFLDAYGPDNGATRVVPRHLDQGLVDPAEPDEASSLILAGEAGDILVFDADLPHGATLNRTGARRRSLLLSFMPERMREAQESCRALRNVRMDTSEVFVP</sequence>
<dbReference type="SUPFAM" id="SSF51197">
    <property type="entry name" value="Clavaminate synthase-like"/>
    <property type="match status" value="1"/>
</dbReference>
<dbReference type="InterPro" id="IPR008775">
    <property type="entry name" value="Phytyl_CoA_dOase-like"/>
</dbReference>
<name>A0A5D3K7B2_9BRAD</name>
<evidence type="ECO:0000313" key="1">
    <source>
        <dbReference type="EMBL" id="TYL89722.1"/>
    </source>
</evidence>
<organism evidence="1 2">
    <name type="scientific">Bradyrhizobium rifense</name>
    <dbReference type="NCBI Taxonomy" id="515499"/>
    <lineage>
        <taxon>Bacteria</taxon>
        <taxon>Pseudomonadati</taxon>
        <taxon>Pseudomonadota</taxon>
        <taxon>Alphaproteobacteria</taxon>
        <taxon>Hyphomicrobiales</taxon>
        <taxon>Nitrobacteraceae</taxon>
        <taxon>Bradyrhizobium</taxon>
    </lineage>
</organism>
<dbReference type="Pfam" id="PF05721">
    <property type="entry name" value="PhyH"/>
    <property type="match status" value="1"/>
</dbReference>
<dbReference type="Proteomes" id="UP000324758">
    <property type="component" value="Unassembled WGS sequence"/>
</dbReference>
<comment type="caution">
    <text evidence="1">The sequence shown here is derived from an EMBL/GenBank/DDBJ whole genome shotgun (WGS) entry which is preliminary data.</text>
</comment>
<evidence type="ECO:0000313" key="2">
    <source>
        <dbReference type="Proteomes" id="UP000324758"/>
    </source>
</evidence>
<accession>A0A5D3K7B2</accession>
<keyword evidence="1" id="KW-0223">Dioxygenase</keyword>
<dbReference type="OrthoDB" id="9796766at2"/>